<accession>A0A0A8ZN24</accession>
<sequence length="24" mass="2632">MILGAHIIADNKINQDTSDISFTN</sequence>
<dbReference type="AlphaFoldDB" id="A0A0A8ZN24"/>
<dbReference type="EMBL" id="GBRH01257694">
    <property type="protein sequence ID" value="JAD40201.1"/>
    <property type="molecule type" value="Transcribed_RNA"/>
</dbReference>
<organism evidence="1">
    <name type="scientific">Arundo donax</name>
    <name type="common">Giant reed</name>
    <name type="synonym">Donax arundinaceus</name>
    <dbReference type="NCBI Taxonomy" id="35708"/>
    <lineage>
        <taxon>Eukaryota</taxon>
        <taxon>Viridiplantae</taxon>
        <taxon>Streptophyta</taxon>
        <taxon>Embryophyta</taxon>
        <taxon>Tracheophyta</taxon>
        <taxon>Spermatophyta</taxon>
        <taxon>Magnoliopsida</taxon>
        <taxon>Liliopsida</taxon>
        <taxon>Poales</taxon>
        <taxon>Poaceae</taxon>
        <taxon>PACMAD clade</taxon>
        <taxon>Arundinoideae</taxon>
        <taxon>Arundineae</taxon>
        <taxon>Arundo</taxon>
    </lineage>
</organism>
<reference evidence="1" key="2">
    <citation type="journal article" date="2015" name="Data Brief">
        <title>Shoot transcriptome of the giant reed, Arundo donax.</title>
        <authorList>
            <person name="Barrero R.A."/>
            <person name="Guerrero F.D."/>
            <person name="Moolhuijzen P."/>
            <person name="Goolsby J.A."/>
            <person name="Tidwell J."/>
            <person name="Bellgard S.E."/>
            <person name="Bellgard M.I."/>
        </authorList>
    </citation>
    <scope>NUCLEOTIDE SEQUENCE</scope>
    <source>
        <tissue evidence="1">Shoot tissue taken approximately 20 cm above the soil surface</tissue>
    </source>
</reference>
<evidence type="ECO:0000313" key="1">
    <source>
        <dbReference type="EMBL" id="JAD40201.1"/>
    </source>
</evidence>
<proteinExistence type="predicted"/>
<name>A0A0A8ZN24_ARUDO</name>
<protein>
    <submittedName>
        <fullName evidence="1">Uncharacterized protein</fullName>
    </submittedName>
</protein>
<reference evidence="1" key="1">
    <citation type="submission" date="2014-09" db="EMBL/GenBank/DDBJ databases">
        <authorList>
            <person name="Magalhaes I.L.F."/>
            <person name="Oliveira U."/>
            <person name="Santos F.R."/>
            <person name="Vidigal T.H.D.A."/>
            <person name="Brescovit A.D."/>
            <person name="Santos A.J."/>
        </authorList>
    </citation>
    <scope>NUCLEOTIDE SEQUENCE</scope>
    <source>
        <tissue evidence="1">Shoot tissue taken approximately 20 cm above the soil surface</tissue>
    </source>
</reference>